<protein>
    <recommendedName>
        <fullName evidence="3">Endonuclease/exonuclease/phosphatase domain-containing protein</fullName>
    </recommendedName>
</protein>
<accession>A0A016UGZ2</accession>
<dbReference type="GO" id="GO:0061343">
    <property type="term" value="P:cell adhesion involved in heart morphogenesis"/>
    <property type="evidence" value="ECO:0007669"/>
    <property type="project" value="TreeGrafter"/>
</dbReference>
<dbReference type="PANTHER" id="PTHR33395:SF21">
    <property type="entry name" value="PERICARDIN"/>
    <property type="match status" value="1"/>
</dbReference>
<sequence length="120" mass="13443">MCSTHALSQYVKTGTSGDHILNLVLSSVCNLIKDVEVLPPIGFSDHSSVHFKVNCRPIGKDDYVVRRDFRPADYGNVKSYLEDVDWFGSLNSVQTVDEKYELFVAISHSTVRTVTRSAFT</sequence>
<gene>
    <name evidence="1" type="primary">Acey_s0041.g388</name>
    <name evidence="1" type="ORF">Y032_0041g388</name>
</gene>
<name>A0A016UGZ2_9BILA</name>
<dbReference type="Proteomes" id="UP000024635">
    <property type="component" value="Unassembled WGS sequence"/>
</dbReference>
<evidence type="ECO:0000313" key="1">
    <source>
        <dbReference type="EMBL" id="EYC14186.1"/>
    </source>
</evidence>
<dbReference type="EMBL" id="JARK01001377">
    <property type="protein sequence ID" value="EYC14186.1"/>
    <property type="molecule type" value="Genomic_DNA"/>
</dbReference>
<dbReference type="PANTHER" id="PTHR33395">
    <property type="entry name" value="TRANSCRIPTASE, PUTATIVE-RELATED-RELATED"/>
    <property type="match status" value="1"/>
</dbReference>
<evidence type="ECO:0000313" key="2">
    <source>
        <dbReference type="Proteomes" id="UP000024635"/>
    </source>
</evidence>
<keyword evidence="2" id="KW-1185">Reference proteome</keyword>
<dbReference type="GO" id="GO:0007508">
    <property type="term" value="P:larval heart development"/>
    <property type="evidence" value="ECO:0007669"/>
    <property type="project" value="TreeGrafter"/>
</dbReference>
<organism evidence="1 2">
    <name type="scientific">Ancylostoma ceylanicum</name>
    <dbReference type="NCBI Taxonomy" id="53326"/>
    <lineage>
        <taxon>Eukaryota</taxon>
        <taxon>Metazoa</taxon>
        <taxon>Ecdysozoa</taxon>
        <taxon>Nematoda</taxon>
        <taxon>Chromadorea</taxon>
        <taxon>Rhabditida</taxon>
        <taxon>Rhabditina</taxon>
        <taxon>Rhabditomorpha</taxon>
        <taxon>Strongyloidea</taxon>
        <taxon>Ancylostomatidae</taxon>
        <taxon>Ancylostomatinae</taxon>
        <taxon>Ancylostoma</taxon>
    </lineage>
</organism>
<reference evidence="2" key="1">
    <citation type="journal article" date="2015" name="Nat. Genet.">
        <title>The genome and transcriptome of the zoonotic hookworm Ancylostoma ceylanicum identify infection-specific gene families.</title>
        <authorList>
            <person name="Schwarz E.M."/>
            <person name="Hu Y."/>
            <person name="Antoshechkin I."/>
            <person name="Miller M.M."/>
            <person name="Sternberg P.W."/>
            <person name="Aroian R.V."/>
        </authorList>
    </citation>
    <scope>NUCLEOTIDE SEQUENCE</scope>
    <source>
        <strain evidence="2">HY135</strain>
    </source>
</reference>
<comment type="caution">
    <text evidence="1">The sequence shown here is derived from an EMBL/GenBank/DDBJ whole genome shotgun (WGS) entry which is preliminary data.</text>
</comment>
<proteinExistence type="predicted"/>
<evidence type="ECO:0008006" key="3">
    <source>
        <dbReference type="Google" id="ProtNLM"/>
    </source>
</evidence>
<dbReference type="GO" id="GO:0031012">
    <property type="term" value="C:extracellular matrix"/>
    <property type="evidence" value="ECO:0007669"/>
    <property type="project" value="TreeGrafter"/>
</dbReference>
<dbReference type="OrthoDB" id="5872865at2759"/>
<dbReference type="AlphaFoldDB" id="A0A016UGZ2"/>